<protein>
    <recommendedName>
        <fullName evidence="3">Lipoprotein</fullName>
    </recommendedName>
</protein>
<comment type="caution">
    <text evidence="1">The sequence shown here is derived from an EMBL/GenBank/DDBJ whole genome shotgun (WGS) entry which is preliminary data.</text>
</comment>
<dbReference type="EMBL" id="LVYK01000049">
    <property type="protein sequence ID" value="RAS74455.1"/>
    <property type="molecule type" value="Genomic_DNA"/>
</dbReference>
<dbReference type="AlphaFoldDB" id="A0AAX1Q5R7"/>
<dbReference type="Proteomes" id="UP000250174">
    <property type="component" value="Unassembled WGS sequence"/>
</dbReference>
<reference evidence="1 2" key="1">
    <citation type="submission" date="2016-03" db="EMBL/GenBank/DDBJ databases">
        <title>Comparison of Bacillus endophyticus and B. anthracis characteristics using whole genome sequence analysis and microbiological techniques.</title>
        <authorList>
            <person name="Lekota K.E."/>
            <person name="Mafofo J."/>
            <person name="Rees J."/>
            <person name="Muchadeyi F.C."/>
            <person name="Madoroba E."/>
            <person name="Van Heerden H."/>
        </authorList>
    </citation>
    <scope>NUCLEOTIDE SEQUENCE [LARGE SCALE GENOMIC DNA]</scope>
    <source>
        <strain evidence="1 2">3631_10C</strain>
    </source>
</reference>
<proteinExistence type="predicted"/>
<dbReference type="Gene3D" id="3.40.33.10">
    <property type="entry name" value="CAP"/>
    <property type="match status" value="1"/>
</dbReference>
<name>A0AAX1Q5R7_9BACI</name>
<evidence type="ECO:0000313" key="1">
    <source>
        <dbReference type="EMBL" id="RAS74455.1"/>
    </source>
</evidence>
<dbReference type="InterPro" id="IPR035940">
    <property type="entry name" value="CAP_sf"/>
</dbReference>
<accession>A0AAX1Q5R7</accession>
<evidence type="ECO:0000313" key="2">
    <source>
        <dbReference type="Proteomes" id="UP000250174"/>
    </source>
</evidence>
<gene>
    <name evidence="1" type="ORF">A3864_18570</name>
</gene>
<sequence>MFKYFCKSKWTFPILSLLLIIVLSGCGTVNKMEFYNDTKSTDLSEEVSEISLETTEDKVKKILGQPSFTEKSNDGKVTNLIYGQKKENPKIELQVSDGKVNRYFFLSEEYSSTKGITKGDSEEDVIKKYGENYYHRDETGLKIIGYFDKKKKCNIEFSLNDTVEGILVTKVD</sequence>
<evidence type="ECO:0008006" key="3">
    <source>
        <dbReference type="Google" id="ProtNLM"/>
    </source>
</evidence>
<dbReference type="RefSeq" id="WP_113765894.1">
    <property type="nucleotide sequence ID" value="NZ_LVYK01000049.1"/>
</dbReference>
<organism evidence="1 2">
    <name type="scientific">Priestia endophytica</name>
    <dbReference type="NCBI Taxonomy" id="135735"/>
    <lineage>
        <taxon>Bacteria</taxon>
        <taxon>Bacillati</taxon>
        <taxon>Bacillota</taxon>
        <taxon>Bacilli</taxon>
        <taxon>Bacillales</taxon>
        <taxon>Bacillaceae</taxon>
        <taxon>Priestia</taxon>
    </lineage>
</organism>
<dbReference type="PROSITE" id="PS51257">
    <property type="entry name" value="PROKAR_LIPOPROTEIN"/>
    <property type="match status" value="1"/>
</dbReference>